<sequence>LIQMASAKRAPPVVYNGEFPASLNSALQKMNVPEGDEGRVEGSAFIHSNEKCDSTITMDPIINDGVARFEVVFNGHEGEEFSLGIVKASQVFKKDDLPIGNANNGSNSIRYQNSGNLSHRICYGSNNSTPVKGNSPFNCGQKISIEADMKSNPRKAVFFIDGVEQKNSVVNIPEAVRFYVFVSKSGSSFQVTRFERLPSSSARGVPGSKQWEWGNDWKQ</sequence>
<name>A0A5J4WEP4_9EUKA</name>
<protein>
    <recommendedName>
        <fullName evidence="3">SPRY domain-containing protein</fullName>
    </recommendedName>
</protein>
<feature type="non-terminal residue" evidence="1">
    <location>
        <position position="1"/>
    </location>
</feature>
<dbReference type="OrthoDB" id="49113at2759"/>
<evidence type="ECO:0000313" key="1">
    <source>
        <dbReference type="EMBL" id="KAA6393437.1"/>
    </source>
</evidence>
<gene>
    <name evidence="1" type="ORF">EZS28_011035</name>
</gene>
<reference evidence="1 2" key="1">
    <citation type="submission" date="2019-03" db="EMBL/GenBank/DDBJ databases">
        <title>Single cell metagenomics reveals metabolic interactions within the superorganism composed of flagellate Streblomastix strix and complex community of Bacteroidetes bacteria on its surface.</title>
        <authorList>
            <person name="Treitli S.C."/>
            <person name="Kolisko M."/>
            <person name="Husnik F."/>
            <person name="Keeling P."/>
            <person name="Hampl V."/>
        </authorList>
    </citation>
    <scope>NUCLEOTIDE SEQUENCE [LARGE SCALE GENOMIC DNA]</scope>
    <source>
        <strain evidence="1">ST1C</strain>
    </source>
</reference>
<evidence type="ECO:0000313" key="2">
    <source>
        <dbReference type="Proteomes" id="UP000324800"/>
    </source>
</evidence>
<proteinExistence type="predicted"/>
<dbReference type="Proteomes" id="UP000324800">
    <property type="component" value="Unassembled WGS sequence"/>
</dbReference>
<dbReference type="EMBL" id="SNRW01002230">
    <property type="protein sequence ID" value="KAA6393437.1"/>
    <property type="molecule type" value="Genomic_DNA"/>
</dbReference>
<dbReference type="AlphaFoldDB" id="A0A5J4WEP4"/>
<comment type="caution">
    <text evidence="1">The sequence shown here is derived from an EMBL/GenBank/DDBJ whole genome shotgun (WGS) entry which is preliminary data.</text>
</comment>
<evidence type="ECO:0008006" key="3">
    <source>
        <dbReference type="Google" id="ProtNLM"/>
    </source>
</evidence>
<organism evidence="1 2">
    <name type="scientific">Streblomastix strix</name>
    <dbReference type="NCBI Taxonomy" id="222440"/>
    <lineage>
        <taxon>Eukaryota</taxon>
        <taxon>Metamonada</taxon>
        <taxon>Preaxostyla</taxon>
        <taxon>Oxymonadida</taxon>
        <taxon>Streblomastigidae</taxon>
        <taxon>Streblomastix</taxon>
    </lineage>
</organism>
<accession>A0A5J4WEP4</accession>